<keyword evidence="1" id="KW-0778">Tellurium resistance</keyword>
<name>A0A6G8S4X1_9GAMM</name>
<dbReference type="PANTHER" id="PTHR32097">
    <property type="entry name" value="CAMP-BINDING PROTEIN 1-RELATED"/>
    <property type="match status" value="1"/>
</dbReference>
<dbReference type="PANTHER" id="PTHR32097:SF3">
    <property type="entry name" value="TELLURITE RESISTANCE PROTEIN"/>
    <property type="match status" value="1"/>
</dbReference>
<dbReference type="Gene3D" id="2.60.60.30">
    <property type="entry name" value="sav2460 like domains"/>
    <property type="match status" value="1"/>
</dbReference>
<dbReference type="Proteomes" id="UP000501939">
    <property type="component" value="Chromosome"/>
</dbReference>
<dbReference type="PROSITE" id="PS50234">
    <property type="entry name" value="VWFA"/>
    <property type="match status" value="1"/>
</dbReference>
<dbReference type="InterPro" id="IPR036465">
    <property type="entry name" value="vWFA_dom_sf"/>
</dbReference>
<evidence type="ECO:0000256" key="1">
    <source>
        <dbReference type="ARBA" id="ARBA00022686"/>
    </source>
</evidence>
<dbReference type="Gene3D" id="3.40.50.410">
    <property type="entry name" value="von Willebrand factor, type A domain"/>
    <property type="match status" value="1"/>
</dbReference>
<dbReference type="AlphaFoldDB" id="A0A6G8S4X1"/>
<evidence type="ECO:0000313" key="4">
    <source>
        <dbReference type="Proteomes" id="UP000501939"/>
    </source>
</evidence>
<evidence type="ECO:0000313" key="3">
    <source>
        <dbReference type="EMBL" id="QIO09276.1"/>
    </source>
</evidence>
<feature type="domain" description="VWFA" evidence="2">
    <location>
        <begin position="249"/>
        <end position="430"/>
    </location>
</feature>
<evidence type="ECO:0000259" key="2">
    <source>
        <dbReference type="PROSITE" id="PS50234"/>
    </source>
</evidence>
<dbReference type="Pfam" id="PF10138">
    <property type="entry name" value="vWA-TerF-like"/>
    <property type="match status" value="1"/>
</dbReference>
<dbReference type="RefSeq" id="WP_166325127.1">
    <property type="nucleotide sequence ID" value="NZ_CP049916.1"/>
</dbReference>
<dbReference type="GO" id="GO:0046690">
    <property type="term" value="P:response to tellurium ion"/>
    <property type="evidence" value="ECO:0007669"/>
    <property type="project" value="UniProtKB-KW"/>
</dbReference>
<gene>
    <name evidence="3" type="ORF">G8D99_09770</name>
</gene>
<dbReference type="InterPro" id="IPR003325">
    <property type="entry name" value="TerD"/>
</dbReference>
<keyword evidence="4" id="KW-1185">Reference proteome</keyword>
<reference evidence="3 4" key="1">
    <citation type="submission" date="2020-03" db="EMBL/GenBank/DDBJ databases">
        <authorList>
            <person name="Zhu W."/>
        </authorList>
    </citation>
    <scope>NUCLEOTIDE SEQUENCE [LARGE SCALE GENOMIC DNA]</scope>
    <source>
        <strain evidence="3 4">185</strain>
    </source>
</reference>
<organism evidence="3 4">
    <name type="scientific">Acinetobacter lanii</name>
    <dbReference type="NCBI Taxonomy" id="2715163"/>
    <lineage>
        <taxon>Bacteria</taxon>
        <taxon>Pseudomonadati</taxon>
        <taxon>Pseudomonadota</taxon>
        <taxon>Gammaproteobacteria</taxon>
        <taxon>Moraxellales</taxon>
        <taxon>Moraxellaceae</taxon>
        <taxon>Acinetobacter</taxon>
    </lineage>
</organism>
<dbReference type="SMART" id="SM00327">
    <property type="entry name" value="VWA"/>
    <property type="match status" value="1"/>
</dbReference>
<dbReference type="Pfam" id="PF02342">
    <property type="entry name" value="TerD"/>
    <property type="match status" value="1"/>
</dbReference>
<dbReference type="KEGG" id="alj:G8D99_09770"/>
<dbReference type="SUPFAM" id="SSF53300">
    <property type="entry name" value="vWA-like"/>
    <property type="match status" value="1"/>
</dbReference>
<accession>A0A6G8S4X1</accession>
<dbReference type="InterPro" id="IPR051324">
    <property type="entry name" value="Stress/Tellurium_Resist"/>
</dbReference>
<dbReference type="InterPro" id="IPR002035">
    <property type="entry name" value="VWF_A"/>
</dbReference>
<dbReference type="CDD" id="cd06974">
    <property type="entry name" value="TerD_like"/>
    <property type="match status" value="1"/>
</dbReference>
<sequence length="449" mass="50912">MKLVSGQKIVLSQLIQQHTQFTLRVVFQAPFEVDISSFALNAQGKLFHDDYMTFYNQPITPKQEVKYTTHDHQHLFEFDLKNINVDQTPRFVICATVDHAQLGMKNIQHAKVELMNQEGQELASYSLDASHFQHEKAVMLTEIYFKNEAWRISAVGQGFNGGLKALVKHFGGEVAEDSVDSTHLTQENLSAQLHTVAAQQQPLENLATLDLRKKIVLDKVEKAAPHLIDLTKKSLLSLEKNNLLNVKARVALVLDYSGSMTSQYKKGDVQKVLDRVMPLALNFDDDGCFECWAFAEKALRLSDVKLNNLSNYIETEQGGYKKWKAGAGYNNEPAVLEAVINYFIKQHPSNLPVYVVFISDGGVSEARKIKKIMQEASLQPIFWQFVGIGGRNYGVLEKLDNMEGRIVDNCNFFEIEHIESISDSTLYDQLLQEFPQWLNEAKNKNILRG</sequence>
<dbReference type="InterPro" id="IPR019303">
    <property type="entry name" value="vWA_TerF_C"/>
</dbReference>
<dbReference type="EMBL" id="CP049916">
    <property type="protein sequence ID" value="QIO09276.1"/>
    <property type="molecule type" value="Genomic_DNA"/>
</dbReference>
<proteinExistence type="predicted"/>
<protein>
    <submittedName>
        <fullName evidence="3">Tellurium resistance protein</fullName>
    </submittedName>
</protein>